<keyword evidence="5" id="KW-1185">Reference proteome</keyword>
<reference evidence="4" key="2">
    <citation type="submission" date="2023-05" db="EMBL/GenBank/DDBJ databases">
        <authorList>
            <consortium name="Lawrence Berkeley National Laboratory"/>
            <person name="Steindorff A."/>
            <person name="Hensen N."/>
            <person name="Bonometti L."/>
            <person name="Westerberg I."/>
            <person name="Brannstrom I.O."/>
            <person name="Guillou S."/>
            <person name="Cros-Aarteil S."/>
            <person name="Calhoun S."/>
            <person name="Haridas S."/>
            <person name="Kuo A."/>
            <person name="Mondo S."/>
            <person name="Pangilinan J."/>
            <person name="Riley R."/>
            <person name="Labutti K."/>
            <person name="Andreopoulos B."/>
            <person name="Lipzen A."/>
            <person name="Chen C."/>
            <person name="Yanf M."/>
            <person name="Daum C."/>
            <person name="Ng V."/>
            <person name="Clum A."/>
            <person name="Ohm R."/>
            <person name="Martin F."/>
            <person name="Silar P."/>
            <person name="Natvig D."/>
            <person name="Lalanne C."/>
            <person name="Gautier V."/>
            <person name="Ament-Velasquez S.L."/>
            <person name="Kruys A."/>
            <person name="Hutchinson M.I."/>
            <person name="Powell A.J."/>
            <person name="Barry K."/>
            <person name="Miller A.N."/>
            <person name="Grigoriev I.V."/>
            <person name="Debuchy R."/>
            <person name="Gladieux P."/>
            <person name="Thoren M.H."/>
            <person name="Johannesson H."/>
        </authorList>
    </citation>
    <scope>NUCLEOTIDE SEQUENCE</scope>
    <source>
        <strain evidence="4">CBS 731.68</strain>
    </source>
</reference>
<dbReference type="Proteomes" id="UP001302602">
    <property type="component" value="Unassembled WGS sequence"/>
</dbReference>
<dbReference type="InterPro" id="IPR002347">
    <property type="entry name" value="SDR_fam"/>
</dbReference>
<dbReference type="GeneID" id="87831085"/>
<dbReference type="PANTHER" id="PTHR48107">
    <property type="entry name" value="NADPH-DEPENDENT ALDEHYDE REDUCTASE-LIKE PROTEIN, CHLOROPLASTIC-RELATED"/>
    <property type="match status" value="1"/>
</dbReference>
<comment type="caution">
    <text evidence="4">The sequence shown here is derived from an EMBL/GenBank/DDBJ whole genome shotgun (WGS) entry which is preliminary data.</text>
</comment>
<dbReference type="PANTHER" id="PTHR48107:SF7">
    <property type="entry name" value="RE15974P"/>
    <property type="match status" value="1"/>
</dbReference>
<evidence type="ECO:0000313" key="4">
    <source>
        <dbReference type="EMBL" id="KAK4129104.1"/>
    </source>
</evidence>
<keyword evidence="2" id="KW-0521">NADP</keyword>
<dbReference type="FunFam" id="3.40.50.720:FF:000084">
    <property type="entry name" value="Short-chain dehydrogenase reductase"/>
    <property type="match status" value="1"/>
</dbReference>
<evidence type="ECO:0000313" key="5">
    <source>
        <dbReference type="Proteomes" id="UP001302602"/>
    </source>
</evidence>
<evidence type="ECO:0000256" key="1">
    <source>
        <dbReference type="ARBA" id="ARBA00006484"/>
    </source>
</evidence>
<protein>
    <submittedName>
        <fullName evidence="4">NAD(P)-binding protein</fullName>
    </submittedName>
</protein>
<proteinExistence type="inferred from homology"/>
<dbReference type="SUPFAM" id="SSF51735">
    <property type="entry name" value="NAD(P)-binding Rossmann-fold domains"/>
    <property type="match status" value="1"/>
</dbReference>
<dbReference type="InterPro" id="IPR020904">
    <property type="entry name" value="Sc_DH/Rdtase_CS"/>
</dbReference>
<dbReference type="PRINTS" id="PR00080">
    <property type="entry name" value="SDRFAMILY"/>
</dbReference>
<name>A0AAN6UAF8_9PEZI</name>
<comment type="similarity">
    <text evidence="1">Belongs to the short-chain dehydrogenases/reductases (SDR) family.</text>
</comment>
<sequence>MSLSGKVAIVTGASKGIGRATAERLAADGASVVINYLSDSKAADEVVSKIGADRALAVQADASKVPDIEKLVAAAVEKFGRIDIVVPNAGVMGMHDLAHTTEADFDRHFNLNVKGPLFLVQKAVPHMPPGGRVIFVSTGLNTSTNVTPAYLLYVATKGAVDQMVRALSKDLASKGINVNAVAPGPTGTELFYRGKSEQLLGMLKKQSPFNRFGEPEEIAGVVAFLAGEDSKWVSGQVLRANGANMV</sequence>
<dbReference type="GO" id="GO:0016614">
    <property type="term" value="F:oxidoreductase activity, acting on CH-OH group of donors"/>
    <property type="evidence" value="ECO:0007669"/>
    <property type="project" value="UniProtKB-ARBA"/>
</dbReference>
<dbReference type="Pfam" id="PF13561">
    <property type="entry name" value="adh_short_C2"/>
    <property type="match status" value="1"/>
</dbReference>
<dbReference type="Gene3D" id="3.40.50.720">
    <property type="entry name" value="NAD(P)-binding Rossmann-like Domain"/>
    <property type="match status" value="1"/>
</dbReference>
<evidence type="ECO:0000256" key="3">
    <source>
        <dbReference type="ARBA" id="ARBA00023002"/>
    </source>
</evidence>
<accession>A0AAN6UAF8</accession>
<dbReference type="AlphaFoldDB" id="A0AAN6UAF8"/>
<reference evidence="4" key="1">
    <citation type="journal article" date="2023" name="Mol. Phylogenet. Evol.">
        <title>Genome-scale phylogeny and comparative genomics of the fungal order Sordariales.</title>
        <authorList>
            <person name="Hensen N."/>
            <person name="Bonometti L."/>
            <person name="Westerberg I."/>
            <person name="Brannstrom I.O."/>
            <person name="Guillou S."/>
            <person name="Cros-Aarteil S."/>
            <person name="Calhoun S."/>
            <person name="Haridas S."/>
            <person name="Kuo A."/>
            <person name="Mondo S."/>
            <person name="Pangilinan J."/>
            <person name="Riley R."/>
            <person name="LaButti K."/>
            <person name="Andreopoulos B."/>
            <person name="Lipzen A."/>
            <person name="Chen C."/>
            <person name="Yan M."/>
            <person name="Daum C."/>
            <person name="Ng V."/>
            <person name="Clum A."/>
            <person name="Steindorff A."/>
            <person name="Ohm R.A."/>
            <person name="Martin F."/>
            <person name="Silar P."/>
            <person name="Natvig D.O."/>
            <person name="Lalanne C."/>
            <person name="Gautier V."/>
            <person name="Ament-Velasquez S.L."/>
            <person name="Kruys A."/>
            <person name="Hutchinson M.I."/>
            <person name="Powell A.J."/>
            <person name="Barry K."/>
            <person name="Miller A.N."/>
            <person name="Grigoriev I.V."/>
            <person name="Debuchy R."/>
            <person name="Gladieux P."/>
            <person name="Hiltunen Thoren M."/>
            <person name="Johannesson H."/>
        </authorList>
    </citation>
    <scope>NUCLEOTIDE SEQUENCE</scope>
    <source>
        <strain evidence="4">CBS 731.68</strain>
    </source>
</reference>
<keyword evidence="3" id="KW-0560">Oxidoreductase</keyword>
<dbReference type="EMBL" id="MU853223">
    <property type="protein sequence ID" value="KAK4129104.1"/>
    <property type="molecule type" value="Genomic_DNA"/>
</dbReference>
<gene>
    <name evidence="4" type="ORF">N657DRAFT_652596</name>
</gene>
<dbReference type="RefSeq" id="XP_062652875.1">
    <property type="nucleotide sequence ID" value="XM_062794316.1"/>
</dbReference>
<dbReference type="PROSITE" id="PS00061">
    <property type="entry name" value="ADH_SHORT"/>
    <property type="match status" value="1"/>
</dbReference>
<organism evidence="4 5">
    <name type="scientific">Parathielavia appendiculata</name>
    <dbReference type="NCBI Taxonomy" id="2587402"/>
    <lineage>
        <taxon>Eukaryota</taxon>
        <taxon>Fungi</taxon>
        <taxon>Dikarya</taxon>
        <taxon>Ascomycota</taxon>
        <taxon>Pezizomycotina</taxon>
        <taxon>Sordariomycetes</taxon>
        <taxon>Sordariomycetidae</taxon>
        <taxon>Sordariales</taxon>
        <taxon>Chaetomiaceae</taxon>
        <taxon>Parathielavia</taxon>
    </lineage>
</organism>
<dbReference type="InterPro" id="IPR036291">
    <property type="entry name" value="NAD(P)-bd_dom_sf"/>
</dbReference>
<evidence type="ECO:0000256" key="2">
    <source>
        <dbReference type="ARBA" id="ARBA00022857"/>
    </source>
</evidence>
<dbReference type="PRINTS" id="PR00081">
    <property type="entry name" value="GDHRDH"/>
</dbReference>